<organism evidence="2 4">
    <name type="scientific">Rhizophagus clarus</name>
    <dbReference type="NCBI Taxonomy" id="94130"/>
    <lineage>
        <taxon>Eukaryota</taxon>
        <taxon>Fungi</taxon>
        <taxon>Fungi incertae sedis</taxon>
        <taxon>Mucoromycota</taxon>
        <taxon>Glomeromycotina</taxon>
        <taxon>Glomeromycetes</taxon>
        <taxon>Glomerales</taxon>
        <taxon>Glomeraceae</taxon>
        <taxon>Rhizophagus</taxon>
    </lineage>
</organism>
<dbReference type="EMBL" id="BLAL01000018">
    <property type="protein sequence ID" value="GES75866.1"/>
    <property type="molecule type" value="Genomic_DNA"/>
</dbReference>
<sequence length="92" mass="10549">MTWCHYSTPNFKNLQKSAQIGNADKSSKIFHRSNFSFSGYNTNNRNNDQPKTPKSGHSTKKINQLRIDQFKKPDVKHLITTAEGIIRILCLV</sequence>
<gene>
    <name evidence="3" type="ORF">RCL2_000326800</name>
    <name evidence="2" type="ORF">RclHR1_34810001</name>
</gene>
<dbReference type="Proteomes" id="UP000247702">
    <property type="component" value="Unassembled WGS sequence"/>
</dbReference>
<comment type="caution">
    <text evidence="2">The sequence shown here is derived from an EMBL/GenBank/DDBJ whole genome shotgun (WGS) entry which is preliminary data.</text>
</comment>
<evidence type="ECO:0000313" key="4">
    <source>
        <dbReference type="Proteomes" id="UP000247702"/>
    </source>
</evidence>
<dbReference type="Proteomes" id="UP000615446">
    <property type="component" value="Unassembled WGS sequence"/>
</dbReference>
<dbReference type="EMBL" id="BEXD01002759">
    <property type="protein sequence ID" value="GBB99309.1"/>
    <property type="molecule type" value="Genomic_DNA"/>
</dbReference>
<evidence type="ECO:0000256" key="1">
    <source>
        <dbReference type="SAM" id="MobiDB-lite"/>
    </source>
</evidence>
<proteinExistence type="predicted"/>
<evidence type="ECO:0000313" key="3">
    <source>
        <dbReference type="EMBL" id="GES75866.1"/>
    </source>
</evidence>
<feature type="compositionally biased region" description="Polar residues" evidence="1">
    <location>
        <begin position="36"/>
        <end position="56"/>
    </location>
</feature>
<reference evidence="3" key="2">
    <citation type="submission" date="2019-10" db="EMBL/GenBank/DDBJ databases">
        <title>Conservation and host-specific expression of non-tandemly repeated heterogenous ribosome RNA gene in arbuscular mycorrhizal fungi.</title>
        <authorList>
            <person name="Maeda T."/>
            <person name="Kobayashi Y."/>
            <person name="Nakagawa T."/>
            <person name="Ezawa T."/>
            <person name="Yamaguchi K."/>
            <person name="Bino T."/>
            <person name="Nishimoto Y."/>
            <person name="Shigenobu S."/>
            <person name="Kawaguchi M."/>
        </authorList>
    </citation>
    <scope>NUCLEOTIDE SEQUENCE</scope>
    <source>
        <strain evidence="3">HR1</strain>
    </source>
</reference>
<feature type="region of interest" description="Disordered" evidence="1">
    <location>
        <begin position="36"/>
        <end position="60"/>
    </location>
</feature>
<evidence type="ECO:0000313" key="2">
    <source>
        <dbReference type="EMBL" id="GBB99309.1"/>
    </source>
</evidence>
<protein>
    <submittedName>
        <fullName evidence="2">Uncharacterized protein</fullName>
    </submittedName>
</protein>
<dbReference type="AlphaFoldDB" id="A0A2Z6RQF5"/>
<accession>A0A2Z6RQF5</accession>
<reference evidence="2 4" key="1">
    <citation type="submission" date="2017-11" db="EMBL/GenBank/DDBJ databases">
        <title>The genome of Rhizophagus clarus HR1 reveals common genetic basis of auxotrophy among arbuscular mycorrhizal fungi.</title>
        <authorList>
            <person name="Kobayashi Y."/>
        </authorList>
    </citation>
    <scope>NUCLEOTIDE SEQUENCE [LARGE SCALE GENOMIC DNA]</scope>
    <source>
        <strain evidence="2 4">HR1</strain>
    </source>
</reference>
<keyword evidence="4" id="KW-1185">Reference proteome</keyword>
<name>A0A2Z6RQF5_9GLOM</name>